<gene>
    <name evidence="1" type="ORF">PoB_007460300</name>
</gene>
<reference evidence="1 2" key="1">
    <citation type="journal article" date="2021" name="Elife">
        <title>Chloroplast acquisition without the gene transfer in kleptoplastic sea slugs, Plakobranchus ocellatus.</title>
        <authorList>
            <person name="Maeda T."/>
            <person name="Takahashi S."/>
            <person name="Yoshida T."/>
            <person name="Shimamura S."/>
            <person name="Takaki Y."/>
            <person name="Nagai Y."/>
            <person name="Toyoda A."/>
            <person name="Suzuki Y."/>
            <person name="Arimoto A."/>
            <person name="Ishii H."/>
            <person name="Satoh N."/>
            <person name="Nishiyama T."/>
            <person name="Hasebe M."/>
            <person name="Maruyama T."/>
            <person name="Minagawa J."/>
            <person name="Obokata J."/>
            <person name="Shigenobu S."/>
        </authorList>
    </citation>
    <scope>NUCLEOTIDE SEQUENCE [LARGE SCALE GENOMIC DNA]</scope>
</reference>
<evidence type="ECO:0000313" key="2">
    <source>
        <dbReference type="Proteomes" id="UP000735302"/>
    </source>
</evidence>
<keyword evidence="2" id="KW-1185">Reference proteome</keyword>
<protein>
    <submittedName>
        <fullName evidence="1">Uncharacterized protein</fullName>
    </submittedName>
</protein>
<dbReference type="AlphaFoldDB" id="A0AAV4DVI0"/>
<accession>A0AAV4DVI0</accession>
<comment type="caution">
    <text evidence="1">The sequence shown here is derived from an EMBL/GenBank/DDBJ whole genome shotgun (WGS) entry which is preliminary data.</text>
</comment>
<organism evidence="1 2">
    <name type="scientific">Plakobranchus ocellatus</name>
    <dbReference type="NCBI Taxonomy" id="259542"/>
    <lineage>
        <taxon>Eukaryota</taxon>
        <taxon>Metazoa</taxon>
        <taxon>Spiralia</taxon>
        <taxon>Lophotrochozoa</taxon>
        <taxon>Mollusca</taxon>
        <taxon>Gastropoda</taxon>
        <taxon>Heterobranchia</taxon>
        <taxon>Euthyneura</taxon>
        <taxon>Panpulmonata</taxon>
        <taxon>Sacoglossa</taxon>
        <taxon>Placobranchoidea</taxon>
        <taxon>Plakobranchidae</taxon>
        <taxon>Plakobranchus</taxon>
    </lineage>
</organism>
<dbReference type="Proteomes" id="UP000735302">
    <property type="component" value="Unassembled WGS sequence"/>
</dbReference>
<proteinExistence type="predicted"/>
<name>A0AAV4DVI0_9GAST</name>
<evidence type="ECO:0000313" key="1">
    <source>
        <dbReference type="EMBL" id="GFO48098.1"/>
    </source>
</evidence>
<sequence>MDIYRNLTEGNMQWNYCIFWRMLEGTTRKNKKLQNAGASVASESALRSAGILLSRVRAPPPTPLPDGGPESLRSPYCGLAVYKKTETSLIMLK</sequence>
<dbReference type="EMBL" id="BLXT01008374">
    <property type="protein sequence ID" value="GFO48098.1"/>
    <property type="molecule type" value="Genomic_DNA"/>
</dbReference>